<dbReference type="NCBIfam" id="TIGR02057">
    <property type="entry name" value="PAPS_reductase"/>
    <property type="match status" value="1"/>
</dbReference>
<sequence>MSASSSSKSKMLQLPLSRDDLSAINAHLRTLTPEEILKWAVESLPGLYQTTAFGLTGLVAIDMLSKITSSPPPLIFLDTLYHFRETYQLVDDVRARYDVPIHVYTPQGCATTADFEKKFGPRLWETNEDVYDFAVKVEPARRAYDALGVKAVITGRRASQGGDRASLQPLEVDETGLLKLNPLFEWTFPFVEWYIAEYDVPRNALLAQGYRSVGDWHSTAKAGEGQGERAGRWAGKEKTECGLHRNFYAMQEQVAKMIDVVGSPPFFWCPQMLTSLPERITAGRIIVDGNFCMLDWAQVGLPSDVFTSSPSRAWNFYRYLSMEFLVQYFWPTRARRKIQSESGNQSAAWVVLEADAVAS</sequence>
<reference evidence="5" key="1">
    <citation type="submission" date="2023-03" db="EMBL/GenBank/DDBJ databases">
        <title>Massive genome expansion in bonnet fungi (Mycena s.s.) driven by repeated elements and novel gene families across ecological guilds.</title>
        <authorList>
            <consortium name="Lawrence Berkeley National Laboratory"/>
            <person name="Harder C.B."/>
            <person name="Miyauchi S."/>
            <person name="Viragh M."/>
            <person name="Kuo A."/>
            <person name="Thoen E."/>
            <person name="Andreopoulos B."/>
            <person name="Lu D."/>
            <person name="Skrede I."/>
            <person name="Drula E."/>
            <person name="Henrissat B."/>
            <person name="Morin E."/>
            <person name="Kohler A."/>
            <person name="Barry K."/>
            <person name="LaButti K."/>
            <person name="Morin E."/>
            <person name="Salamov A."/>
            <person name="Lipzen A."/>
            <person name="Mereny Z."/>
            <person name="Hegedus B."/>
            <person name="Baldrian P."/>
            <person name="Stursova M."/>
            <person name="Weitz H."/>
            <person name="Taylor A."/>
            <person name="Grigoriev I.V."/>
            <person name="Nagy L.G."/>
            <person name="Martin F."/>
            <person name="Kauserud H."/>
        </authorList>
    </citation>
    <scope>NUCLEOTIDE SEQUENCE</scope>
    <source>
        <strain evidence="5">CBHHK173m</strain>
    </source>
</reference>
<dbReference type="GO" id="GO:0019379">
    <property type="term" value="P:sulfate assimilation, phosphoadenylyl sulfate reduction by phosphoadenylyl-sulfate reductase (thioredoxin)"/>
    <property type="evidence" value="ECO:0007669"/>
    <property type="project" value="InterPro"/>
</dbReference>
<dbReference type="SUPFAM" id="SSF52402">
    <property type="entry name" value="Adenine nucleotide alpha hydrolases-like"/>
    <property type="match status" value="1"/>
</dbReference>
<dbReference type="Gene3D" id="3.40.50.620">
    <property type="entry name" value="HUPs"/>
    <property type="match status" value="1"/>
</dbReference>
<proteinExistence type="inferred from homology"/>
<evidence type="ECO:0000256" key="1">
    <source>
        <dbReference type="ARBA" id="ARBA00009732"/>
    </source>
</evidence>
<accession>A0AAD6UC89</accession>
<keyword evidence="2" id="KW-0560">Oxidoreductase</keyword>
<feature type="domain" description="Phosphoadenosine phosphosulphate reductase" evidence="4">
    <location>
        <begin position="48"/>
        <end position="220"/>
    </location>
</feature>
<dbReference type="InterPro" id="IPR011800">
    <property type="entry name" value="PAPS_reductase_CysH"/>
</dbReference>
<evidence type="ECO:0000256" key="2">
    <source>
        <dbReference type="ARBA" id="ARBA00023002"/>
    </source>
</evidence>
<gene>
    <name evidence="5" type="ORF">B0H15DRAFT_587503</name>
</gene>
<dbReference type="NCBIfam" id="TIGR00434">
    <property type="entry name" value="cysH"/>
    <property type="match status" value="1"/>
</dbReference>
<dbReference type="InterPro" id="IPR002500">
    <property type="entry name" value="PAPS_reduct_dom"/>
</dbReference>
<keyword evidence="6" id="KW-1185">Reference proteome</keyword>
<comment type="caution">
    <text evidence="5">The sequence shown here is derived from an EMBL/GenBank/DDBJ whole genome shotgun (WGS) entry which is preliminary data.</text>
</comment>
<dbReference type="InterPro" id="IPR004511">
    <property type="entry name" value="PAPS/APS_Rdtase"/>
</dbReference>
<dbReference type="Pfam" id="PF01507">
    <property type="entry name" value="PAPS_reduct"/>
    <property type="match status" value="1"/>
</dbReference>
<dbReference type="CDD" id="cd23945">
    <property type="entry name" value="PAPS_reductase"/>
    <property type="match status" value="1"/>
</dbReference>
<comment type="similarity">
    <text evidence="1">Belongs to the PAPS reductase family. CysH subfamily.</text>
</comment>
<dbReference type="HAMAP" id="MF_00063">
    <property type="entry name" value="CysH"/>
    <property type="match status" value="1"/>
</dbReference>
<dbReference type="AlphaFoldDB" id="A0AAD6UC89"/>
<dbReference type="GO" id="GO:0004604">
    <property type="term" value="F:phosphoadenylyl-sulfate reductase (thioredoxin) activity"/>
    <property type="evidence" value="ECO:0007669"/>
    <property type="project" value="InterPro"/>
</dbReference>
<dbReference type="NCBIfam" id="NF002537">
    <property type="entry name" value="PRK02090.1"/>
    <property type="match status" value="1"/>
</dbReference>
<dbReference type="PANTHER" id="PTHR46509:SF1">
    <property type="entry name" value="PHOSPHOADENOSINE PHOSPHOSULFATE REDUCTASE"/>
    <property type="match status" value="1"/>
</dbReference>
<dbReference type="PANTHER" id="PTHR46509">
    <property type="entry name" value="PHOSPHOADENOSINE PHOSPHOSULFATE REDUCTASE"/>
    <property type="match status" value="1"/>
</dbReference>
<organism evidence="5 6">
    <name type="scientific">Mycena belliarum</name>
    <dbReference type="NCBI Taxonomy" id="1033014"/>
    <lineage>
        <taxon>Eukaryota</taxon>
        <taxon>Fungi</taxon>
        <taxon>Dikarya</taxon>
        <taxon>Basidiomycota</taxon>
        <taxon>Agaricomycotina</taxon>
        <taxon>Agaricomycetes</taxon>
        <taxon>Agaricomycetidae</taxon>
        <taxon>Agaricales</taxon>
        <taxon>Marasmiineae</taxon>
        <taxon>Mycenaceae</taxon>
        <taxon>Mycena</taxon>
    </lineage>
</organism>
<evidence type="ECO:0000259" key="4">
    <source>
        <dbReference type="Pfam" id="PF01507"/>
    </source>
</evidence>
<name>A0AAD6UC89_9AGAR</name>
<evidence type="ECO:0000313" key="5">
    <source>
        <dbReference type="EMBL" id="KAJ7098688.1"/>
    </source>
</evidence>
<dbReference type="GO" id="GO:0005737">
    <property type="term" value="C:cytoplasm"/>
    <property type="evidence" value="ECO:0007669"/>
    <property type="project" value="TreeGrafter"/>
</dbReference>
<evidence type="ECO:0000256" key="3">
    <source>
        <dbReference type="ARBA" id="ARBA00024327"/>
    </source>
</evidence>
<comment type="pathway">
    <text evidence="3">Sulfur metabolism; hydrogen sulfide biosynthesis; sulfite from sulfate.</text>
</comment>
<dbReference type="EMBL" id="JARJCN010000008">
    <property type="protein sequence ID" value="KAJ7098688.1"/>
    <property type="molecule type" value="Genomic_DNA"/>
</dbReference>
<protein>
    <recommendedName>
        <fullName evidence="4">Phosphoadenosine phosphosulphate reductase domain-containing protein</fullName>
    </recommendedName>
</protein>
<dbReference type="InterPro" id="IPR014729">
    <property type="entry name" value="Rossmann-like_a/b/a_fold"/>
</dbReference>
<dbReference type="Proteomes" id="UP001222325">
    <property type="component" value="Unassembled WGS sequence"/>
</dbReference>
<evidence type="ECO:0000313" key="6">
    <source>
        <dbReference type="Proteomes" id="UP001222325"/>
    </source>
</evidence>